<dbReference type="AlphaFoldDB" id="A0A0S2W1P5"/>
<sequence length="763" mass="86483">MKKRILSGLLAMVLLLSCLAACSPAADKVTDTPAPTEQVNATPEPTPEPKPCNITVTGAGVPMTQFAQEEIMAAGQDHGVEEAWTVSFDGIDESLSEQAYTVTVSDKTISIKGGDDAGLMYGGLEVAEQIALYGAEGVQETSAAPYVLNRGYILNCPLDMRAPAFNTPSTQAQNNIETMWDIEYWHELFDSMARNRANTFYLKNLNPYPSMVKVEGYEDVALNDVWKSNVPYDDEIMGSMVNVVREEDWENYEVVLEMTIDEKIAFWQEVMAYAKDRGIRFYIRQGNIYTFGEQGKYGITDEVTNEVTTDYFYKSCKTLLETYPDLAGMSIGAGENMGWTNDEGKNLDYEWLFNVYGRAINEMRAENPDREFDLTMECSQDLLDQIDANIIDSAAYSGTHMYSSATPTTANASLKANPDHIFSFTCRNEDVFNMRWGDPDFMRAFVKNMPGQDQLYSVITGSDGYCYAHDYSFVDPVLDGQLYTEKHWYNYFLLFRMMFEPDLSEERIIDVFTHYYDDESMSDVLAEATSTAGKIIPMVNRSYYMENSDYTWFVEGNWSHPSTNGYIDIKSWMRGDTTYVDGQTMSIEEYAIAMANGETPDAQGRMLPTKVSDNLKALAQEVLDLSEQIRTSNPESTDPTFTQREFWGQVEDNEAMAYLGLFYAEKILGAIDIRIFNETEDESYRTSSVEHLEQSAAYFDQYAEIISANYEPQRLARVGDFDVNAIAESVHEDVTIAEEWKPRTIRPSYRPPHKGDYFAESEE</sequence>
<dbReference type="SUPFAM" id="SSF55545">
    <property type="entry name" value="beta-N-acetylhexosaminidase-like domain"/>
    <property type="match status" value="1"/>
</dbReference>
<evidence type="ECO:0000313" key="5">
    <source>
        <dbReference type="Proteomes" id="UP000064844"/>
    </source>
</evidence>
<reference evidence="4 5" key="1">
    <citation type="journal article" date="2015" name="Nat. Commun.">
        <title>Production of butyrate from lysine and the Amadori product fructoselysine by a human gut commensal.</title>
        <authorList>
            <person name="Bui T.P."/>
            <person name="Ritari J."/>
            <person name="Boeren S."/>
            <person name="de Waard P."/>
            <person name="Plugge C.M."/>
            <person name="de Vos W.M."/>
        </authorList>
    </citation>
    <scope>NUCLEOTIDE SEQUENCE [LARGE SCALE GENOMIC DNA]</scope>
    <source>
        <strain evidence="4 5">AF211</strain>
    </source>
</reference>
<name>A0A0S2W1P5_9FIRM</name>
<evidence type="ECO:0000256" key="2">
    <source>
        <dbReference type="SAM" id="MobiDB-lite"/>
    </source>
</evidence>
<dbReference type="KEGG" id="ibu:IB211_00776c"/>
<dbReference type="EMBL" id="CP011307">
    <property type="protein sequence ID" value="ALP93170.1"/>
    <property type="molecule type" value="Genomic_DNA"/>
</dbReference>
<dbReference type="STRING" id="1297617.IB211_00776c"/>
<reference evidence="5" key="2">
    <citation type="submission" date="2015-04" db="EMBL/GenBank/DDBJ databases">
        <title>A butyrogenic pathway from the amino acid lysine in a human gut commensal.</title>
        <authorList>
            <person name="de Vos W.M."/>
            <person name="Bui N.T.P."/>
            <person name="Plugge C.M."/>
            <person name="Ritari J."/>
        </authorList>
    </citation>
    <scope>NUCLEOTIDE SEQUENCE [LARGE SCALE GENOMIC DNA]</scope>
    <source>
        <strain evidence="5">AF211</strain>
    </source>
</reference>
<evidence type="ECO:0000256" key="1">
    <source>
        <dbReference type="ARBA" id="ARBA00022801"/>
    </source>
</evidence>
<keyword evidence="5" id="KW-1185">Reference proteome</keyword>
<dbReference type="GO" id="GO:0005975">
    <property type="term" value="P:carbohydrate metabolic process"/>
    <property type="evidence" value="ECO:0007669"/>
    <property type="project" value="UniProtKB-ARBA"/>
</dbReference>
<feature type="compositionally biased region" description="Polar residues" evidence="2">
    <location>
        <begin position="33"/>
        <end position="43"/>
    </location>
</feature>
<evidence type="ECO:0000313" key="4">
    <source>
        <dbReference type="EMBL" id="ALP93170.1"/>
    </source>
</evidence>
<dbReference type="GO" id="GO:0016787">
    <property type="term" value="F:hydrolase activity"/>
    <property type="evidence" value="ECO:0007669"/>
    <property type="project" value="UniProtKB-KW"/>
</dbReference>
<dbReference type="RefSeq" id="WP_058117162.1">
    <property type="nucleotide sequence ID" value="NZ_CP011307.1"/>
</dbReference>
<feature type="signal peptide" evidence="3">
    <location>
        <begin position="1"/>
        <end position="25"/>
    </location>
</feature>
<accession>A0A0S2W1P5</accession>
<evidence type="ECO:0000256" key="3">
    <source>
        <dbReference type="SAM" id="SignalP"/>
    </source>
</evidence>
<feature type="region of interest" description="Disordered" evidence="2">
    <location>
        <begin position="27"/>
        <end position="50"/>
    </location>
</feature>
<gene>
    <name evidence="4" type="ORF">IB211_00776c</name>
</gene>
<protein>
    <submittedName>
        <fullName evidence="4">Uncharacterized protein</fullName>
    </submittedName>
</protein>
<dbReference type="Proteomes" id="UP000064844">
    <property type="component" value="Chromosome"/>
</dbReference>
<proteinExistence type="predicted"/>
<keyword evidence="3" id="KW-0732">Signal</keyword>
<organism evidence="4 5">
    <name type="scientific">Intestinimonas butyriciproducens</name>
    <dbReference type="NCBI Taxonomy" id="1297617"/>
    <lineage>
        <taxon>Bacteria</taxon>
        <taxon>Bacillati</taxon>
        <taxon>Bacillota</taxon>
        <taxon>Clostridia</taxon>
        <taxon>Eubacteriales</taxon>
        <taxon>Intestinimonas</taxon>
    </lineage>
</organism>
<dbReference type="InterPro" id="IPR029018">
    <property type="entry name" value="Hex-like_dom2"/>
</dbReference>
<keyword evidence="1" id="KW-0378">Hydrolase</keyword>
<feature type="chain" id="PRO_5006606252" evidence="3">
    <location>
        <begin position="26"/>
        <end position="763"/>
    </location>
</feature>
<dbReference type="PROSITE" id="PS51257">
    <property type="entry name" value="PROKAR_LIPOPROTEIN"/>
    <property type="match status" value="1"/>
</dbReference>